<dbReference type="PANTHER" id="PTHR43596">
    <property type="entry name" value="ADP,ATP CARRIER PROTEIN"/>
    <property type="match status" value="1"/>
</dbReference>
<dbReference type="AlphaFoldDB" id="A0AAP8TAE9"/>
<keyword evidence="3 4" id="KW-0472">Membrane</keyword>
<dbReference type="PROSITE" id="PS50850">
    <property type="entry name" value="MFS"/>
    <property type="match status" value="1"/>
</dbReference>
<dbReference type="RefSeq" id="WP_102735279.1">
    <property type="nucleotide sequence ID" value="NZ_PJKN01000001.1"/>
</dbReference>
<feature type="transmembrane region" description="Helical" evidence="4">
    <location>
        <begin position="245"/>
        <end position="265"/>
    </location>
</feature>
<dbReference type="GO" id="GO:0022857">
    <property type="term" value="F:transmembrane transporter activity"/>
    <property type="evidence" value="ECO:0007669"/>
    <property type="project" value="InterPro"/>
</dbReference>
<evidence type="ECO:0000256" key="3">
    <source>
        <dbReference type="ARBA" id="ARBA00023136"/>
    </source>
</evidence>
<accession>A0AAP8TAE9</accession>
<protein>
    <submittedName>
        <fullName evidence="6">MFS transporter</fullName>
    </submittedName>
</protein>
<feature type="transmembrane region" description="Helical" evidence="4">
    <location>
        <begin position="181"/>
        <end position="202"/>
    </location>
</feature>
<feature type="transmembrane region" description="Helical" evidence="4">
    <location>
        <begin position="153"/>
        <end position="175"/>
    </location>
</feature>
<evidence type="ECO:0000259" key="5">
    <source>
        <dbReference type="PROSITE" id="PS50850"/>
    </source>
</evidence>
<feature type="transmembrane region" description="Helical" evidence="4">
    <location>
        <begin position="61"/>
        <end position="81"/>
    </location>
</feature>
<feature type="domain" description="Major facilitator superfamily (MFS) profile" evidence="5">
    <location>
        <begin position="22"/>
        <end position="430"/>
    </location>
</feature>
<comment type="caution">
    <text evidence="6">The sequence shown here is derived from an EMBL/GenBank/DDBJ whole genome shotgun (WGS) entry which is preliminary data.</text>
</comment>
<dbReference type="InterPro" id="IPR020846">
    <property type="entry name" value="MFS_dom"/>
</dbReference>
<feature type="transmembrane region" description="Helical" evidence="4">
    <location>
        <begin position="93"/>
        <end position="116"/>
    </location>
</feature>
<evidence type="ECO:0000256" key="4">
    <source>
        <dbReference type="SAM" id="Phobius"/>
    </source>
</evidence>
<evidence type="ECO:0000313" key="7">
    <source>
        <dbReference type="Proteomes" id="UP000235914"/>
    </source>
</evidence>
<proteinExistence type="predicted"/>
<dbReference type="EMBL" id="PJKN01000001">
    <property type="protein sequence ID" value="PNC57992.1"/>
    <property type="molecule type" value="Genomic_DNA"/>
</dbReference>
<dbReference type="SUPFAM" id="SSF103473">
    <property type="entry name" value="MFS general substrate transporter"/>
    <property type="match status" value="1"/>
</dbReference>
<dbReference type="CDD" id="cd06174">
    <property type="entry name" value="MFS"/>
    <property type="match status" value="1"/>
</dbReference>
<name>A0AAP8TAE9_9BACT</name>
<feature type="transmembrane region" description="Helical" evidence="4">
    <location>
        <begin position="122"/>
        <end position="141"/>
    </location>
</feature>
<reference evidence="6 7" key="1">
    <citation type="journal article" date="2017" name="BMC Genomics">
        <title>Genome sequencing of 39 Akkermansia muciniphila isolates reveals its population structure, genomic and functional diverisity, and global distribution in mammalian gut microbiotas.</title>
        <authorList>
            <person name="Guo X."/>
            <person name="Li S."/>
            <person name="Zhang J."/>
            <person name="Wu F."/>
            <person name="Li X."/>
            <person name="Wu D."/>
            <person name="Zhang M."/>
            <person name="Ou Z."/>
            <person name="Jie Z."/>
            <person name="Yan Q."/>
            <person name="Li P."/>
            <person name="Yi J."/>
            <person name="Peng Y."/>
        </authorList>
    </citation>
    <scope>NUCLEOTIDE SEQUENCE [LARGE SCALE GENOMIC DNA]</scope>
    <source>
        <strain evidence="6 7">GP43</strain>
    </source>
</reference>
<dbReference type="InterPro" id="IPR011701">
    <property type="entry name" value="MFS"/>
</dbReference>
<feature type="transmembrane region" description="Helical" evidence="4">
    <location>
        <begin position="285"/>
        <end position="304"/>
    </location>
</feature>
<feature type="transmembrane region" description="Helical" evidence="4">
    <location>
        <begin position="316"/>
        <end position="346"/>
    </location>
</feature>
<keyword evidence="2 4" id="KW-1133">Transmembrane helix</keyword>
<dbReference type="PANTHER" id="PTHR43596:SF1">
    <property type="entry name" value="ADP,ATP CARRIER PROTEIN"/>
    <property type="match status" value="1"/>
</dbReference>
<evidence type="ECO:0000313" key="6">
    <source>
        <dbReference type="EMBL" id="PNC57992.1"/>
    </source>
</evidence>
<evidence type="ECO:0000256" key="1">
    <source>
        <dbReference type="ARBA" id="ARBA00022692"/>
    </source>
</evidence>
<evidence type="ECO:0000256" key="2">
    <source>
        <dbReference type="ARBA" id="ARBA00022989"/>
    </source>
</evidence>
<keyword evidence="1 4" id="KW-0812">Transmembrane</keyword>
<gene>
    <name evidence="6" type="ORF">CXU09_02765</name>
</gene>
<feature type="transmembrane region" description="Helical" evidence="4">
    <location>
        <begin position="21"/>
        <end position="41"/>
    </location>
</feature>
<dbReference type="Proteomes" id="UP000235914">
    <property type="component" value="Unassembled WGS sequence"/>
</dbReference>
<dbReference type="Gene3D" id="1.20.1250.20">
    <property type="entry name" value="MFS general substrate transporter like domains"/>
    <property type="match status" value="1"/>
</dbReference>
<feature type="transmembrane region" description="Helical" evidence="4">
    <location>
        <begin position="406"/>
        <end position="426"/>
    </location>
</feature>
<sequence>MSSGMKERLCRSLEKVLHAETRELPAVAGGILLFFLLFLAYSMLRPVRETMGIAGGVQNLQWLFTATFAASIGGQFLFGWVSSKVRRKAILPWTYGFFILNLAVFAALVLACPGNVWTARSFYVWLSVFNLLTVSVAWSVLSDVMKPGQMKRLFALVASGSSLGAMTGPAVTAALAGVAGLLWLFLAAAVLLALAMLAGMYLHRWCDGNSPEDAETGVRLPADCRERPLGGNPFAGASAVFRSPFLMGIGLFIILLAGTNTFLYFELMSVVASSFPDPVRQTQVFGVLDVVVQGCTMLLQVFLAGRIVRKFGLAALLAAVPVLISLGFVWMAFAPVFSVVAVVMAVRRIGEYGMVRPGREMLNSVLSPEEKYKAKSFIDTVLYRGGDAVSAWLKSSFNVLGAHSPWAMLAGAAISFLWAVTGFLLANRFRKMAGVRGKE</sequence>
<dbReference type="Pfam" id="PF07690">
    <property type="entry name" value="MFS_1"/>
    <property type="match status" value="1"/>
</dbReference>
<dbReference type="InterPro" id="IPR036259">
    <property type="entry name" value="MFS_trans_sf"/>
</dbReference>
<organism evidence="6 7">
    <name type="scientific">Akkermansia muciniphila</name>
    <dbReference type="NCBI Taxonomy" id="239935"/>
    <lineage>
        <taxon>Bacteria</taxon>
        <taxon>Pseudomonadati</taxon>
        <taxon>Verrucomicrobiota</taxon>
        <taxon>Verrucomicrobiia</taxon>
        <taxon>Verrucomicrobiales</taxon>
        <taxon>Akkermansiaceae</taxon>
        <taxon>Akkermansia</taxon>
    </lineage>
</organism>